<dbReference type="EMBL" id="NGAF01000009">
    <property type="protein sequence ID" value="OXR43484.1"/>
    <property type="molecule type" value="Genomic_DNA"/>
</dbReference>
<sequence>MAPQYDAVVVGAGFGGMGAGIQLDRLGLKNFVILEREDGLGGTWHVNHYPGLAVDIASVTYSYSFAPNPHWSRLFAPGAELKKYAEHIADTYDLRRRMRFNQVVGGARWDSEHAHWVVSVEGGRTLTARYLLTATGFLSQPYTPPFPGIDSFAGKIIHTTAWEDDFDLTGRRAAVIGTGATAVQLVPEAAKKVAELTVFQRTPIWVVPKVDTAIPKPVQQLFEKLPLTQKAARLVNTGALELLMVSGVLHYKQAKFGNKGAALLAKAHLRAQVRDKQTRDKLTPHYDFGCKRPTFSNTYFKTFNEPHVRLETNAIDHVEADGIVTADGHKTEIDTLILATGFNLWDVNFPAVEIIGRDGVNLGKFWRDNRFQAYEGITVPKFPNFFSLNSPYSYSGLSYFTTIEAQMKHMDRLLREARRRGEQVFEVREEANARFLEYVTEKLGSSVFYAGDCSTARSYYFNQHGEAALLRPNSTITTHREAVNFPLDDYVYGAPAA</sequence>
<organism evidence="2 3">
    <name type="scientific">Nocardia cerradoensis</name>
    <dbReference type="NCBI Taxonomy" id="85688"/>
    <lineage>
        <taxon>Bacteria</taxon>
        <taxon>Bacillati</taxon>
        <taxon>Actinomycetota</taxon>
        <taxon>Actinomycetes</taxon>
        <taxon>Mycobacteriales</taxon>
        <taxon>Nocardiaceae</taxon>
        <taxon>Nocardia</taxon>
    </lineage>
</organism>
<dbReference type="InterPro" id="IPR023753">
    <property type="entry name" value="FAD/NAD-binding_dom"/>
</dbReference>
<dbReference type="PANTHER" id="PTHR42877:SF4">
    <property type="entry name" value="FAD_NAD(P)-BINDING DOMAIN-CONTAINING PROTEIN-RELATED"/>
    <property type="match status" value="1"/>
</dbReference>
<keyword evidence="2" id="KW-0560">Oxidoreductase</keyword>
<evidence type="ECO:0000313" key="3">
    <source>
        <dbReference type="Proteomes" id="UP000215506"/>
    </source>
</evidence>
<protein>
    <submittedName>
        <fullName evidence="2">Baeyer-Villiger monooxygenase</fullName>
        <ecNumber evidence="2">1.14.13.-</ecNumber>
    </submittedName>
</protein>
<dbReference type="GO" id="GO:0004497">
    <property type="term" value="F:monooxygenase activity"/>
    <property type="evidence" value="ECO:0007669"/>
    <property type="project" value="UniProtKB-KW"/>
</dbReference>
<dbReference type="InterPro" id="IPR036188">
    <property type="entry name" value="FAD/NAD-bd_sf"/>
</dbReference>
<dbReference type="PANTHER" id="PTHR42877">
    <property type="entry name" value="L-ORNITHINE N(5)-MONOOXYGENASE-RELATED"/>
    <property type="match status" value="1"/>
</dbReference>
<dbReference type="Gene3D" id="3.50.50.60">
    <property type="entry name" value="FAD/NAD(P)-binding domain"/>
    <property type="match status" value="2"/>
</dbReference>
<dbReference type="EC" id="1.14.13.-" evidence="2"/>
<evidence type="ECO:0000259" key="1">
    <source>
        <dbReference type="Pfam" id="PF07992"/>
    </source>
</evidence>
<dbReference type="SUPFAM" id="SSF51905">
    <property type="entry name" value="FAD/NAD(P)-binding domain"/>
    <property type="match status" value="1"/>
</dbReference>
<gene>
    <name evidence="2" type="ORF">B7C42_04351</name>
</gene>
<comment type="caution">
    <text evidence="2">The sequence shown here is derived from an EMBL/GenBank/DDBJ whole genome shotgun (WGS) entry which is preliminary data.</text>
</comment>
<dbReference type="PRINTS" id="PR00368">
    <property type="entry name" value="FADPNR"/>
</dbReference>
<dbReference type="InterPro" id="IPR051209">
    <property type="entry name" value="FAD-bind_Monooxygenase_sf"/>
</dbReference>
<name>A0A231H3Q7_9NOCA</name>
<reference evidence="2 3" key="1">
    <citation type="submission" date="2017-07" db="EMBL/GenBank/DDBJ databases">
        <title>First draft Genome Sequence of Nocardia cerradoensis isolated from human infection.</title>
        <authorList>
            <person name="Carrasco G."/>
        </authorList>
    </citation>
    <scope>NUCLEOTIDE SEQUENCE [LARGE SCALE GENOMIC DNA]</scope>
    <source>
        <strain evidence="2 3">CNM20130759</strain>
    </source>
</reference>
<dbReference type="RefSeq" id="WP_039779282.1">
    <property type="nucleotide sequence ID" value="NZ_JAAXOR010000001.1"/>
</dbReference>
<dbReference type="Proteomes" id="UP000215506">
    <property type="component" value="Unassembled WGS sequence"/>
</dbReference>
<proteinExistence type="predicted"/>
<dbReference type="AlphaFoldDB" id="A0A231H3Q7"/>
<keyword evidence="3" id="KW-1185">Reference proteome</keyword>
<dbReference type="Pfam" id="PF07992">
    <property type="entry name" value="Pyr_redox_2"/>
    <property type="match status" value="1"/>
</dbReference>
<feature type="domain" description="FAD/NAD(P)-binding" evidence="1">
    <location>
        <begin position="5"/>
        <end position="224"/>
    </location>
</feature>
<dbReference type="PRINTS" id="PR00411">
    <property type="entry name" value="PNDRDTASEI"/>
</dbReference>
<evidence type="ECO:0000313" key="2">
    <source>
        <dbReference type="EMBL" id="OXR43484.1"/>
    </source>
</evidence>
<keyword evidence="2" id="KW-0503">Monooxygenase</keyword>
<accession>A0A231H3Q7</accession>